<comment type="subcellular location">
    <subcellularLocation>
        <location evidence="1 9">Chromosome</location>
        <location evidence="1 9">Centromere</location>
        <location evidence="1 9">Kinetochore</location>
    </subcellularLocation>
</comment>
<evidence type="ECO:0000256" key="5">
    <source>
        <dbReference type="ARBA" id="ARBA00022776"/>
    </source>
</evidence>
<feature type="region of interest" description="Disordered" evidence="10">
    <location>
        <begin position="373"/>
        <end position="395"/>
    </location>
</feature>
<keyword evidence="6 9" id="KW-0995">Kinetochore</keyword>
<protein>
    <recommendedName>
        <fullName evidence="9">Protein zwilch</fullName>
    </recommendedName>
</protein>
<evidence type="ECO:0000256" key="6">
    <source>
        <dbReference type="ARBA" id="ARBA00022838"/>
    </source>
</evidence>
<comment type="caution">
    <text evidence="11">The sequence shown here is derived from an EMBL/GenBank/DDBJ whole genome shotgun (WGS) entry which is preliminary data.</text>
</comment>
<dbReference type="GO" id="GO:0007094">
    <property type="term" value="P:mitotic spindle assembly checkpoint signaling"/>
    <property type="evidence" value="ECO:0007669"/>
    <property type="project" value="UniProtKB-UniRule"/>
</dbReference>
<dbReference type="EMBL" id="CADEAL010004316">
    <property type="protein sequence ID" value="CAB1456876.1"/>
    <property type="molecule type" value="Genomic_DNA"/>
</dbReference>
<evidence type="ECO:0000313" key="11">
    <source>
        <dbReference type="EMBL" id="CAB1456876.1"/>
    </source>
</evidence>
<dbReference type="Gene3D" id="2.20.25.230">
    <property type="match status" value="1"/>
</dbReference>
<evidence type="ECO:0000256" key="3">
    <source>
        <dbReference type="ARBA" id="ARBA00022454"/>
    </source>
</evidence>
<dbReference type="GO" id="GO:0051301">
    <property type="term" value="P:cell division"/>
    <property type="evidence" value="ECO:0007669"/>
    <property type="project" value="UniProtKB-UniRule"/>
</dbReference>
<evidence type="ECO:0000256" key="2">
    <source>
        <dbReference type="ARBA" id="ARBA00009062"/>
    </source>
</evidence>
<evidence type="ECO:0000256" key="4">
    <source>
        <dbReference type="ARBA" id="ARBA00022618"/>
    </source>
</evidence>
<keyword evidence="7 9" id="KW-0131">Cell cycle</keyword>
<evidence type="ECO:0000256" key="1">
    <source>
        <dbReference type="ARBA" id="ARBA00004629"/>
    </source>
</evidence>
<evidence type="ECO:0000256" key="10">
    <source>
        <dbReference type="SAM" id="MobiDB-lite"/>
    </source>
</evidence>
<proteinExistence type="inferred from homology"/>
<gene>
    <name evidence="11" type="ORF">PLEPLA_LOCUS44671</name>
</gene>
<feature type="region of interest" description="Disordered" evidence="10">
    <location>
        <begin position="67"/>
        <end position="86"/>
    </location>
</feature>
<keyword evidence="4 9" id="KW-0132">Cell division</keyword>
<name>A0A9N7VR83_PLEPL</name>
<evidence type="ECO:0000256" key="9">
    <source>
        <dbReference type="RuleBase" id="RU369076"/>
    </source>
</evidence>
<keyword evidence="12" id="KW-1185">Reference proteome</keyword>
<dbReference type="InterPro" id="IPR018630">
    <property type="entry name" value="Zwilch"/>
</dbReference>
<comment type="subunit">
    <text evidence="9">Component of the RZZ complex.</text>
</comment>
<dbReference type="PANTHER" id="PTHR15995">
    <property type="entry name" value="PROTEIN ZWILCH HOMOLOG"/>
    <property type="match status" value="1"/>
</dbReference>
<keyword evidence="3 9" id="KW-0158">Chromosome</keyword>
<feature type="compositionally biased region" description="Polar residues" evidence="10">
    <location>
        <begin position="385"/>
        <end position="395"/>
    </location>
</feature>
<keyword evidence="5 9" id="KW-0498">Mitosis</keyword>
<dbReference type="Proteomes" id="UP001153269">
    <property type="component" value="Unassembled WGS sequence"/>
</dbReference>
<dbReference type="Gene3D" id="6.10.140.520">
    <property type="match status" value="1"/>
</dbReference>
<evidence type="ECO:0000256" key="7">
    <source>
        <dbReference type="ARBA" id="ARBA00023306"/>
    </source>
</evidence>
<dbReference type="GO" id="GO:1990423">
    <property type="term" value="C:RZZ complex"/>
    <property type="evidence" value="ECO:0007669"/>
    <property type="project" value="UniProtKB-UniRule"/>
</dbReference>
<dbReference type="GO" id="GO:0034501">
    <property type="term" value="P:protein localization to kinetochore"/>
    <property type="evidence" value="ECO:0007669"/>
    <property type="project" value="UniProtKB-UniRule"/>
</dbReference>
<comment type="similarity">
    <text evidence="2 9">Belongs to the ZWILCH family.</text>
</comment>
<keyword evidence="8 9" id="KW-0137">Centromere</keyword>
<organism evidence="11 12">
    <name type="scientific">Pleuronectes platessa</name>
    <name type="common">European plaice</name>
    <dbReference type="NCBI Taxonomy" id="8262"/>
    <lineage>
        <taxon>Eukaryota</taxon>
        <taxon>Metazoa</taxon>
        <taxon>Chordata</taxon>
        <taxon>Craniata</taxon>
        <taxon>Vertebrata</taxon>
        <taxon>Euteleostomi</taxon>
        <taxon>Actinopterygii</taxon>
        <taxon>Neopterygii</taxon>
        <taxon>Teleostei</taxon>
        <taxon>Neoteleostei</taxon>
        <taxon>Acanthomorphata</taxon>
        <taxon>Carangaria</taxon>
        <taxon>Pleuronectiformes</taxon>
        <taxon>Pleuronectoidei</taxon>
        <taxon>Pleuronectidae</taxon>
        <taxon>Pleuronectes</taxon>
    </lineage>
</organism>
<evidence type="ECO:0000256" key="8">
    <source>
        <dbReference type="ARBA" id="ARBA00023328"/>
    </source>
</evidence>
<sequence>MSSKVISSAKEFFNILRSLQDEESDRPFTHEEDVEILKTNGDRVAVVNMYCGNKPVFICQKAVPKSSETDDDQITDNSNCTGDDDADDANDASLLKTDLGPQPLTIMKARQLLSWYTLAQNANVSAVDNNPALNPLWVRCDMSDPAKTTWFGAETVCIGSKVSGVKLYSVTCKGAAIDKKTFITLDELKQEHKKRHHPSSMGIKGSARFHLFGSTVVENTVIESQSSVTVDFKWSHVESVLETPPLSSTATLNIKVTSGDTRSPVSQMYRELEFLQTLADGLRTGETEWMEPLESKSAVNLTKAYLAELQNTATTLEDQAPNTTECTKMKCGTDTPIFNFFERGDLDFRGTVVGSHEKECDFISRHWRLSETRHRSPEIRRHQTMDSQRQQQLPQ</sequence>
<feature type="compositionally biased region" description="Basic and acidic residues" evidence="10">
    <location>
        <begin position="373"/>
        <end position="384"/>
    </location>
</feature>
<dbReference type="Pfam" id="PF09817">
    <property type="entry name" value="Zwilch"/>
    <property type="match status" value="1"/>
</dbReference>
<reference evidence="11" key="1">
    <citation type="submission" date="2020-03" db="EMBL/GenBank/DDBJ databases">
        <authorList>
            <person name="Weist P."/>
        </authorList>
    </citation>
    <scope>NUCLEOTIDE SEQUENCE</scope>
</reference>
<comment type="function">
    <text evidence="9">Essential component of the mitotic checkpoint, which prevents cells from prematurely exiting mitosis. Required for the assembly of the dynein-dynactin and MAD1-MAD2 complexes onto kinetochores. Its function related to the spindle assembly machinery is proposed to depend on its association in the mitotic RZZ complex.</text>
</comment>
<dbReference type="AlphaFoldDB" id="A0A9N7VR83"/>
<dbReference type="PANTHER" id="PTHR15995:SF1">
    <property type="entry name" value="PROTEIN ZWILCH HOMOLOG"/>
    <property type="match status" value="1"/>
</dbReference>
<evidence type="ECO:0000313" key="12">
    <source>
        <dbReference type="Proteomes" id="UP001153269"/>
    </source>
</evidence>
<accession>A0A9N7VR83</accession>